<proteinExistence type="predicted"/>
<organism evidence="3 4">
    <name type="scientific">Microvirga brassicacearum</name>
    <dbReference type="NCBI Taxonomy" id="2580413"/>
    <lineage>
        <taxon>Bacteria</taxon>
        <taxon>Pseudomonadati</taxon>
        <taxon>Pseudomonadota</taxon>
        <taxon>Alphaproteobacteria</taxon>
        <taxon>Hyphomicrobiales</taxon>
        <taxon>Methylobacteriaceae</taxon>
        <taxon>Microvirga</taxon>
    </lineage>
</organism>
<comment type="subcellular location">
    <subcellularLocation>
        <location evidence="1">Secreted</location>
    </subcellularLocation>
</comment>
<sequence>MAVIRGTDKNNKLKGKATDDRIYGLFGNDLLDGGAGDDILHGHGGNDKFLGGLGNDQLDGGDGRDNLSGGEGDDYLSGGFGVFADILRGGIGNDALHGNDGNDSLSGDAGNDSLFGGDGVDKLIGGDGNDYLDGGSDEVRDVLTAGAGNDRVVVHGLDVATGGSGSDTLALSRGVPVIPNVEPTPLNVNLSKITGKKAADVGLFGLKAGQFERAEIYLYGAVKGSTFVGSKGDDVLSIYSNWDGGITINGGKGDDTLSSSGNNVLIGGAGSDTFVLNSYYGDADTIQDFTAKDFLLVGQSFYNAARDNVDLFNPLVIGSDPVANSAKAQFLYDIDDGRLFYDPDGTGIEEPAFHLVTLASRPNLKVSNFLFDL</sequence>
<dbReference type="PRINTS" id="PR00313">
    <property type="entry name" value="CABNDNGRPT"/>
</dbReference>
<dbReference type="EMBL" id="VCMV01000029">
    <property type="protein sequence ID" value="KAB0265775.1"/>
    <property type="molecule type" value="Genomic_DNA"/>
</dbReference>
<dbReference type="OrthoDB" id="9342475at2"/>
<evidence type="ECO:0000256" key="2">
    <source>
        <dbReference type="ARBA" id="ARBA00022525"/>
    </source>
</evidence>
<dbReference type="RefSeq" id="WP_150946787.1">
    <property type="nucleotide sequence ID" value="NZ_VCMV01000029.1"/>
</dbReference>
<evidence type="ECO:0000313" key="4">
    <source>
        <dbReference type="Proteomes" id="UP000325684"/>
    </source>
</evidence>
<dbReference type="AlphaFoldDB" id="A0A5N3P7W6"/>
<name>A0A5N3P7W6_9HYPH</name>
<keyword evidence="2" id="KW-0964">Secreted</keyword>
<dbReference type="InterPro" id="IPR011049">
    <property type="entry name" value="Serralysin-like_metalloprot_C"/>
</dbReference>
<dbReference type="PROSITE" id="PS00330">
    <property type="entry name" value="HEMOLYSIN_CALCIUM"/>
    <property type="match status" value="3"/>
</dbReference>
<dbReference type="InterPro" id="IPR050557">
    <property type="entry name" value="RTX_toxin/Mannuronan_C5-epim"/>
</dbReference>
<accession>A0A5N3P7W6</accession>
<reference evidence="3 4" key="1">
    <citation type="journal article" date="2019" name="Microorganisms">
        <title>Genome Insights into the Novel Species Microvirga brassicacearum, a Rapeseed Endophyte with Biotechnological Potential.</title>
        <authorList>
            <person name="Jimenez-Gomez A."/>
            <person name="Saati-Santamaria Z."/>
            <person name="Igual J.M."/>
            <person name="Rivas R."/>
            <person name="Mateos P.F."/>
            <person name="Garcia-Fraile P."/>
        </authorList>
    </citation>
    <scope>NUCLEOTIDE SEQUENCE [LARGE SCALE GENOMIC DNA]</scope>
    <source>
        <strain evidence="3 4">CDVBN77</strain>
    </source>
</reference>
<dbReference type="GO" id="GO:0005509">
    <property type="term" value="F:calcium ion binding"/>
    <property type="evidence" value="ECO:0007669"/>
    <property type="project" value="InterPro"/>
</dbReference>
<dbReference type="GO" id="GO:0005576">
    <property type="term" value="C:extracellular region"/>
    <property type="evidence" value="ECO:0007669"/>
    <property type="project" value="UniProtKB-SubCell"/>
</dbReference>
<evidence type="ECO:0000313" key="3">
    <source>
        <dbReference type="EMBL" id="KAB0265775.1"/>
    </source>
</evidence>
<dbReference type="InterPro" id="IPR018511">
    <property type="entry name" value="Hemolysin-typ_Ca-bd_CS"/>
</dbReference>
<evidence type="ECO:0000256" key="1">
    <source>
        <dbReference type="ARBA" id="ARBA00004613"/>
    </source>
</evidence>
<dbReference type="SUPFAM" id="SSF51120">
    <property type="entry name" value="beta-Roll"/>
    <property type="match status" value="2"/>
</dbReference>
<keyword evidence="4" id="KW-1185">Reference proteome</keyword>
<dbReference type="PANTHER" id="PTHR38340">
    <property type="entry name" value="S-LAYER PROTEIN"/>
    <property type="match status" value="1"/>
</dbReference>
<dbReference type="InterPro" id="IPR001343">
    <property type="entry name" value="Hemolysn_Ca-bd"/>
</dbReference>
<dbReference type="PANTHER" id="PTHR38340:SF1">
    <property type="entry name" value="S-LAYER PROTEIN"/>
    <property type="match status" value="1"/>
</dbReference>
<gene>
    <name evidence="3" type="ORF">FEZ63_17380</name>
</gene>
<dbReference type="Pfam" id="PF00353">
    <property type="entry name" value="HemolysinCabind"/>
    <property type="match status" value="4"/>
</dbReference>
<comment type="caution">
    <text evidence="3">The sequence shown here is derived from an EMBL/GenBank/DDBJ whole genome shotgun (WGS) entry which is preliminary data.</text>
</comment>
<dbReference type="Proteomes" id="UP000325684">
    <property type="component" value="Unassembled WGS sequence"/>
</dbReference>
<dbReference type="Gene3D" id="2.150.10.10">
    <property type="entry name" value="Serralysin-like metalloprotease, C-terminal"/>
    <property type="match status" value="4"/>
</dbReference>
<protein>
    <submittedName>
        <fullName evidence="3">Calcium-binding protein</fullName>
    </submittedName>
</protein>